<dbReference type="PANTHER" id="PTHR43364:SF4">
    <property type="entry name" value="NAD(P)-LINKED OXIDOREDUCTASE SUPERFAMILY PROTEIN"/>
    <property type="match status" value="1"/>
</dbReference>
<evidence type="ECO:0000313" key="4">
    <source>
        <dbReference type="EMBL" id="WJW66215.1"/>
    </source>
</evidence>
<feature type="region of interest" description="Disordered" evidence="2">
    <location>
        <begin position="289"/>
        <end position="317"/>
    </location>
</feature>
<proteinExistence type="predicted"/>
<evidence type="ECO:0000256" key="1">
    <source>
        <dbReference type="ARBA" id="ARBA00023002"/>
    </source>
</evidence>
<dbReference type="Pfam" id="PF00248">
    <property type="entry name" value="Aldo_ket_red"/>
    <property type="match status" value="1"/>
</dbReference>
<keyword evidence="5" id="KW-1185">Reference proteome</keyword>
<dbReference type="SUPFAM" id="SSF51430">
    <property type="entry name" value="NAD(P)-linked oxidoreductase"/>
    <property type="match status" value="1"/>
</dbReference>
<dbReference type="PROSITE" id="PS00062">
    <property type="entry name" value="ALDOKETO_REDUCTASE_2"/>
    <property type="match status" value="1"/>
</dbReference>
<dbReference type="Proteomes" id="UP001431572">
    <property type="component" value="Chromosome 1"/>
</dbReference>
<organism evidence="4 5">
    <name type="scientific">Candidatus Chlorohelix allophototropha</name>
    <dbReference type="NCBI Taxonomy" id="3003348"/>
    <lineage>
        <taxon>Bacteria</taxon>
        <taxon>Bacillati</taxon>
        <taxon>Chloroflexota</taxon>
        <taxon>Chloroflexia</taxon>
        <taxon>Candidatus Chloroheliales</taxon>
        <taxon>Candidatus Chloroheliaceae</taxon>
        <taxon>Candidatus Chlorohelix</taxon>
    </lineage>
</organism>
<feature type="compositionally biased region" description="Basic and acidic residues" evidence="2">
    <location>
        <begin position="303"/>
        <end position="317"/>
    </location>
</feature>
<feature type="domain" description="NADP-dependent oxidoreductase" evidence="3">
    <location>
        <begin position="20"/>
        <end position="315"/>
    </location>
</feature>
<dbReference type="InterPro" id="IPR036812">
    <property type="entry name" value="NAD(P)_OxRdtase_dom_sf"/>
</dbReference>
<dbReference type="InterPro" id="IPR050523">
    <property type="entry name" value="AKR_Detox_Biosynth"/>
</dbReference>
<accession>A0ABY9AZ79</accession>
<dbReference type="CDD" id="cd19093">
    <property type="entry name" value="AKR_AtPLR-like"/>
    <property type="match status" value="1"/>
</dbReference>
<evidence type="ECO:0000313" key="5">
    <source>
        <dbReference type="Proteomes" id="UP001431572"/>
    </source>
</evidence>
<dbReference type="InterPro" id="IPR023210">
    <property type="entry name" value="NADP_OxRdtase_dom"/>
</dbReference>
<dbReference type="InterPro" id="IPR020471">
    <property type="entry name" value="AKR"/>
</dbReference>
<dbReference type="Gene3D" id="3.20.20.100">
    <property type="entry name" value="NADP-dependent oxidoreductase domain"/>
    <property type="match status" value="1"/>
</dbReference>
<sequence>MLLATDMRRLGGSTVEVSAIGTGTWQWGDTTIWQYGANFNAIDVNAAFKASMENGISFFDTAEVYGKGLSETLLGKAVRKSEKKPIVATKYAPLPIRLNVAAFEKALDNSLKRLGLETVDLYQIHWPFSLISQSDLMNGLAKAVKAGKVRAVGISNYNAPQMKQAYSLLKQMGVPLASNQVQYNLLYRKPEANGVLETCRRLNITLIAYSPLAKGLLSGKYSGTAAQAVPGIRRFMPDFRASGLAKADSVVREVLAIALERDKTPSQVALNWLLSKDELIVAIPGAKNPRQSEQNAGAMGWRLTEDEKQRLDKVSRK</sequence>
<keyword evidence="1" id="KW-0560">Oxidoreductase</keyword>
<gene>
    <name evidence="4" type="ORF">OZ401_002006</name>
</gene>
<dbReference type="PRINTS" id="PR00069">
    <property type="entry name" value="ALDKETRDTASE"/>
</dbReference>
<dbReference type="InterPro" id="IPR018170">
    <property type="entry name" value="Aldo/ket_reductase_CS"/>
</dbReference>
<dbReference type="RefSeq" id="WP_341468097.1">
    <property type="nucleotide sequence ID" value="NZ_CP128399.1"/>
</dbReference>
<protein>
    <submittedName>
        <fullName evidence="4">Aldo/keto reductase</fullName>
    </submittedName>
</protein>
<name>A0ABY9AZ79_9CHLR</name>
<reference evidence="4" key="1">
    <citation type="journal article" date="2024" name="Nature">
        <title>Anoxygenic phototroph of the Chloroflexota uses a type I reaction centre.</title>
        <authorList>
            <person name="Tsuji J.M."/>
            <person name="Shaw N.A."/>
            <person name="Nagashima S."/>
            <person name="Venkiteswaran J.J."/>
            <person name="Schiff S.L."/>
            <person name="Watanabe T."/>
            <person name="Fukui M."/>
            <person name="Hanada S."/>
            <person name="Tank M."/>
            <person name="Neufeld J.D."/>
        </authorList>
    </citation>
    <scope>NUCLEOTIDE SEQUENCE</scope>
    <source>
        <strain evidence="4">L227-S17</strain>
    </source>
</reference>
<evidence type="ECO:0000259" key="3">
    <source>
        <dbReference type="Pfam" id="PF00248"/>
    </source>
</evidence>
<dbReference type="PANTHER" id="PTHR43364">
    <property type="entry name" value="NADH-SPECIFIC METHYLGLYOXAL REDUCTASE-RELATED"/>
    <property type="match status" value="1"/>
</dbReference>
<evidence type="ECO:0000256" key="2">
    <source>
        <dbReference type="SAM" id="MobiDB-lite"/>
    </source>
</evidence>
<dbReference type="EMBL" id="CP128399">
    <property type="protein sequence ID" value="WJW66215.1"/>
    <property type="molecule type" value="Genomic_DNA"/>
</dbReference>